<sequence length="373" mass="40495">MKGYDMNKKYTKFLPYFFLIIAGLFFYHATGSLSRDKVVFRPVTPSPGEFSSEEQATIDIFKMTSSSVIYITNKQVRRDLFSLDVFKIPQGAGSGFIWDENGHIVTNFHVIYNANEIDVTLNDGSVWDARLVGVDPDHDIAVLRINAPKTKLIPVLIGTSSDLQVGQKVLALGNPFGLDLTLTTGIISALGRTIEAMTGRTIFDVIQTDAAINPGNSGGPLLDSFGRVIGMNTSIMSPSGASTGIGFAVPIDTINRNVSQLIARGKVERPGLGITLVPNNITKQLEIQGACILEVIPNGAADKAGLQGTKRNRTGSLLMGDVIIEVEGNKVNNSEDLIKELSRYKVGDSVTLKVLRDKNVMEKRIKLQPIDSK</sequence>
<dbReference type="GO" id="GO:0004252">
    <property type="term" value="F:serine-type endopeptidase activity"/>
    <property type="evidence" value="ECO:0007669"/>
    <property type="project" value="InterPro"/>
</dbReference>
<dbReference type="InterPro" id="IPR001478">
    <property type="entry name" value="PDZ"/>
</dbReference>
<organism evidence="6">
    <name type="scientific">Kuenenia stuttgartiensis</name>
    <dbReference type="NCBI Taxonomy" id="174633"/>
    <lineage>
        <taxon>Bacteria</taxon>
        <taxon>Pseudomonadati</taxon>
        <taxon>Planctomycetota</taxon>
        <taxon>Candidatus Brocadiia</taxon>
        <taxon>Candidatus Brocadiales</taxon>
        <taxon>Candidatus Brocadiaceae</taxon>
        <taxon>Candidatus Kuenenia</taxon>
    </lineage>
</organism>
<dbReference type="PRINTS" id="PR00834">
    <property type="entry name" value="PROTEASES2C"/>
</dbReference>
<dbReference type="EC" id="3.4.21.-" evidence="6"/>
<evidence type="ECO:0000256" key="1">
    <source>
        <dbReference type="ARBA" id="ARBA00010541"/>
    </source>
</evidence>
<dbReference type="InterPro" id="IPR051201">
    <property type="entry name" value="Chloro_Bact_Ser_Proteases"/>
</dbReference>
<reference evidence="6" key="1">
    <citation type="journal article" date="2006" name="Nature">
        <title>Deciphering the evolution and metabolism of an anammox bacterium from a community genome.</title>
        <authorList>
            <person name="Strous M."/>
            <person name="Pelletier E."/>
            <person name="Mangenot S."/>
            <person name="Rattei T."/>
            <person name="Lehner A."/>
            <person name="Taylor M.W."/>
            <person name="Horn M."/>
            <person name="Daims H."/>
            <person name="Bartol-Mavel D."/>
            <person name="Wincker P."/>
            <person name="Barbe V."/>
            <person name="Fonknechten N."/>
            <person name="Vallenet D."/>
            <person name="Segurens B."/>
            <person name="Schenowitz-Truong C."/>
            <person name="Medigue C."/>
            <person name="Collingro A."/>
            <person name="Snel B."/>
            <person name="Dutilh B.E."/>
            <person name="OpDenCamp H.J.M."/>
            <person name="vanDerDrift C."/>
            <person name="Cirpus I."/>
            <person name="vanDePas-Schoonen K.T."/>
            <person name="Harhangi H.R."/>
            <person name="vanNiftrik L."/>
            <person name="Schmid M."/>
            <person name="Keltjens J."/>
            <person name="vanDeVossenberg J."/>
            <person name="Kartal B."/>
            <person name="Meier H."/>
            <person name="Frishman D."/>
            <person name="Huynen M.A."/>
            <person name="Mewes H."/>
            <person name="Weissenbach J."/>
            <person name="Jetten M.S.M."/>
            <person name="Wagner M."/>
            <person name="LePaslier D."/>
        </authorList>
    </citation>
    <scope>NUCLEOTIDE SEQUENCE</scope>
</reference>
<reference evidence="6" key="2">
    <citation type="submission" date="2006-01" db="EMBL/GenBank/DDBJ databases">
        <authorList>
            <person name="Genoscope"/>
        </authorList>
    </citation>
    <scope>NUCLEOTIDE SEQUENCE</scope>
</reference>
<name>Q1PXM9_KUEST</name>
<keyword evidence="3 6" id="KW-0378">Hydrolase</keyword>
<dbReference type="PROSITE" id="PS50106">
    <property type="entry name" value="PDZ"/>
    <property type="match status" value="1"/>
</dbReference>
<evidence type="ECO:0000256" key="4">
    <source>
        <dbReference type="ARBA" id="ARBA00022825"/>
    </source>
</evidence>
<evidence type="ECO:0000313" key="6">
    <source>
        <dbReference type="EMBL" id="CAJ71979.1"/>
    </source>
</evidence>
<dbReference type="FunFam" id="2.40.10.10:FF:000001">
    <property type="entry name" value="Periplasmic serine protease DegS"/>
    <property type="match status" value="1"/>
</dbReference>
<dbReference type="SUPFAM" id="SSF50156">
    <property type="entry name" value="PDZ domain-like"/>
    <property type="match status" value="1"/>
</dbReference>
<dbReference type="Pfam" id="PF13365">
    <property type="entry name" value="Trypsin_2"/>
    <property type="match status" value="1"/>
</dbReference>
<proteinExistence type="inferred from homology"/>
<dbReference type="GO" id="GO:0006508">
    <property type="term" value="P:proteolysis"/>
    <property type="evidence" value="ECO:0007669"/>
    <property type="project" value="UniProtKB-KW"/>
</dbReference>
<dbReference type="SMART" id="SM00228">
    <property type="entry name" value="PDZ"/>
    <property type="match status" value="1"/>
</dbReference>
<comment type="similarity">
    <text evidence="1">Belongs to the peptidase S1C family.</text>
</comment>
<feature type="domain" description="PDZ" evidence="5">
    <location>
        <begin position="261"/>
        <end position="358"/>
    </location>
</feature>
<gene>
    <name evidence="6" type="primary">htrA</name>
    <name evidence="6" type="ORF">kustc1234</name>
</gene>
<keyword evidence="4" id="KW-0720">Serine protease</keyword>
<dbReference type="Pfam" id="PF13180">
    <property type="entry name" value="PDZ_2"/>
    <property type="match status" value="1"/>
</dbReference>
<dbReference type="AlphaFoldDB" id="Q1PXM9"/>
<evidence type="ECO:0000256" key="3">
    <source>
        <dbReference type="ARBA" id="ARBA00022801"/>
    </source>
</evidence>
<dbReference type="InterPro" id="IPR043504">
    <property type="entry name" value="Peptidase_S1_PA_chymotrypsin"/>
</dbReference>
<evidence type="ECO:0000259" key="5">
    <source>
        <dbReference type="PROSITE" id="PS50106"/>
    </source>
</evidence>
<dbReference type="EMBL" id="CT573073">
    <property type="protein sequence ID" value="CAJ71979.1"/>
    <property type="molecule type" value="Genomic_DNA"/>
</dbReference>
<dbReference type="InterPro" id="IPR009003">
    <property type="entry name" value="Peptidase_S1_PA"/>
</dbReference>
<protein>
    <submittedName>
        <fullName evidence="6">Strongly similar to serine protease</fullName>
        <ecNumber evidence="6">3.4.21.-</ecNumber>
    </submittedName>
</protein>
<dbReference type="InterPro" id="IPR036034">
    <property type="entry name" value="PDZ_sf"/>
</dbReference>
<dbReference type="Gene3D" id="2.30.42.10">
    <property type="match status" value="1"/>
</dbReference>
<dbReference type="PANTHER" id="PTHR43343:SF3">
    <property type="entry name" value="PROTEASE DO-LIKE 8, CHLOROPLASTIC"/>
    <property type="match status" value="1"/>
</dbReference>
<dbReference type="Gene3D" id="2.40.10.10">
    <property type="entry name" value="Trypsin-like serine proteases"/>
    <property type="match status" value="2"/>
</dbReference>
<evidence type="ECO:0000256" key="2">
    <source>
        <dbReference type="ARBA" id="ARBA00022670"/>
    </source>
</evidence>
<keyword evidence="2 6" id="KW-0645">Protease</keyword>
<accession>Q1PXM9</accession>
<dbReference type="SUPFAM" id="SSF50494">
    <property type="entry name" value="Trypsin-like serine proteases"/>
    <property type="match status" value="1"/>
</dbReference>
<dbReference type="PANTHER" id="PTHR43343">
    <property type="entry name" value="PEPTIDASE S12"/>
    <property type="match status" value="1"/>
</dbReference>
<dbReference type="InterPro" id="IPR001940">
    <property type="entry name" value="Peptidase_S1C"/>
</dbReference>